<gene>
    <name evidence="1" type="ORF">FO470_06135</name>
</gene>
<reference evidence="1 2" key="1">
    <citation type="submission" date="2019-07" db="EMBL/GenBank/DDBJ databases">
        <authorList>
            <person name="Grouzdev D.S."/>
        </authorList>
    </citation>
    <scope>NUCLEOTIDE SEQUENCE [LARGE SCALE GENOMIC DNA]</scope>
    <source>
        <strain evidence="1 2">3C</strain>
    </source>
</reference>
<accession>A0ABY3DXB3</accession>
<evidence type="ECO:0000313" key="1">
    <source>
        <dbReference type="EMBL" id="TSJ64823.1"/>
    </source>
</evidence>
<keyword evidence="2" id="KW-1185">Reference proteome</keyword>
<name>A0ABY3DXB3_9HYPH</name>
<protein>
    <submittedName>
        <fullName evidence="1">Uncharacterized protein</fullName>
    </submittedName>
</protein>
<organism evidence="1 2">
    <name type="scientific">Ancylobacter moscoviensis</name>
    <dbReference type="NCBI Taxonomy" id="2597768"/>
    <lineage>
        <taxon>Bacteria</taxon>
        <taxon>Pseudomonadati</taxon>
        <taxon>Pseudomonadota</taxon>
        <taxon>Alphaproteobacteria</taxon>
        <taxon>Hyphomicrobiales</taxon>
        <taxon>Xanthobacteraceae</taxon>
        <taxon>Ancylobacter</taxon>
    </lineage>
</organism>
<dbReference type="Proteomes" id="UP000315321">
    <property type="component" value="Unassembled WGS sequence"/>
</dbReference>
<comment type="caution">
    <text evidence="1">The sequence shown here is derived from an EMBL/GenBank/DDBJ whole genome shotgun (WGS) entry which is preliminary data.</text>
</comment>
<dbReference type="RefSeq" id="WP_144341980.1">
    <property type="nucleotide sequence ID" value="NZ_VMBP01000001.1"/>
</dbReference>
<dbReference type="EMBL" id="VMBP01000001">
    <property type="protein sequence ID" value="TSJ64823.1"/>
    <property type="molecule type" value="Genomic_DNA"/>
</dbReference>
<proteinExistence type="predicted"/>
<evidence type="ECO:0000313" key="2">
    <source>
        <dbReference type="Proteomes" id="UP000315321"/>
    </source>
</evidence>
<sequence>MRLDVRLRPTRFVYLAAPDDMEAVQRVFETNTCLWGGKYNPIVPMLSSVPEWWDRHGNHETAEQIVNGYLDYFEPDMLVETRPGQAAALGFHKDRVIAIDDMQPKFGRLDTAYISACGLQMFSLYRDLYRSEFQFSRREPEKIVRVLGKAPDLEALAACIFGAFPAKGMLHELEGVFDQVFTPEVLRLSPSNAGEIFENNWLNPLHLTHSKLEVQYSRHTDPRLFVLNGTSPADLIDYWNLRASVAPVVPIPLQLVKELSSFARKFVTDNFRPIPGNQFGTKIRPTVMFGRSISEDSIEAIFEEHLRVEVEGANCVQPWYPPIWRTEPESMVSPTRPVITAKEATRDAPVTGDRPGIRFDGLEPDFDAPLGGRARWVNVVRIDGNWWDNYFATVYPDDYRDPKTPIFGGGRGDVLPTSEGYVVLADYSTQRHYWALESHPSAIASWLAERGIKTTLSGSGRATQQIIETLGGFPWVSALASEAVVKLLNDISRRPVNKSMEHHQFRNRIKEATKDKLWNRGAFKVLVEKNAVELGLEVRCEKCGSWSWYSLAELDTELKCHLCLKRYGFPAINPTDRDRASWAYRLIGPFAQPNYAQGGYAAALSIRFFADVLSGVTESRITWCAGQEMTLSSMQTVEADFILWYRRQELLGSPHSTQLVFGEAKSFGKDAFTAEDVFRMKQLAIAFPGAALVFATMRQPSDLTREEIARLSELARWGRHYEDARSEARALVIILTGIELFTDHNLSHNWRALGGRHAEIIAPAYVRPDNLRELADITQQLYLGLESRHDEMLRKFERKSI</sequence>